<evidence type="ECO:0000313" key="1">
    <source>
        <dbReference type="EMBL" id="KQL20991.1"/>
    </source>
</evidence>
<evidence type="ECO:0000313" key="2">
    <source>
        <dbReference type="Proteomes" id="UP000050996"/>
    </source>
</evidence>
<protein>
    <submittedName>
        <fullName evidence="1">Uncharacterized protein</fullName>
    </submittedName>
</protein>
<reference evidence="1 2" key="1">
    <citation type="submission" date="2015-09" db="EMBL/GenBank/DDBJ databases">
        <title>Genome sequencing project for genomic taxonomy and phylogenomics of Bacillus-like bacteria.</title>
        <authorList>
            <person name="Liu B."/>
            <person name="Wang J."/>
            <person name="Zhu Y."/>
            <person name="Liu G."/>
            <person name="Chen Q."/>
            <person name="Chen Z."/>
            <person name="Lan J."/>
            <person name="Che J."/>
            <person name="Ge C."/>
            <person name="Shi H."/>
            <person name="Pan Z."/>
            <person name="Liu X."/>
        </authorList>
    </citation>
    <scope>NUCLEOTIDE SEQUENCE [LARGE SCALE GENOMIC DNA]</scope>
    <source>
        <strain evidence="1 2">FJAT-18043</strain>
    </source>
</reference>
<keyword evidence="2" id="KW-1185">Reference proteome</keyword>
<name>A0A0Q3VJE1_9BACI</name>
<dbReference type="RefSeq" id="WP_053474568.1">
    <property type="nucleotide sequence ID" value="NZ_CP041305.1"/>
</dbReference>
<dbReference type="PATRIC" id="fig|1637975.4.peg.4373"/>
<gene>
    <name evidence="1" type="ORF">AN957_22020</name>
</gene>
<sequence length="94" mass="10967">MTGFIAKQPNGLYCHFSSIVDCPTHYNMSREDYLSNVTRNVRNRDEGEIILRDHLYPITEVIDRFIPRNMTQTEFDKWVVDVSSPYDGTGFKCT</sequence>
<proteinExistence type="predicted"/>
<organism evidence="1 2">
    <name type="scientific">Cytobacillus solani</name>
    <dbReference type="NCBI Taxonomy" id="1637975"/>
    <lineage>
        <taxon>Bacteria</taxon>
        <taxon>Bacillati</taxon>
        <taxon>Bacillota</taxon>
        <taxon>Bacilli</taxon>
        <taxon>Bacillales</taxon>
        <taxon>Bacillaceae</taxon>
        <taxon>Cytobacillus</taxon>
    </lineage>
</organism>
<comment type="caution">
    <text evidence="1">The sequence shown here is derived from an EMBL/GenBank/DDBJ whole genome shotgun (WGS) entry which is preliminary data.</text>
</comment>
<dbReference type="EMBL" id="LJIX01000006">
    <property type="protein sequence ID" value="KQL20991.1"/>
    <property type="molecule type" value="Genomic_DNA"/>
</dbReference>
<dbReference type="Proteomes" id="UP000050996">
    <property type="component" value="Unassembled WGS sequence"/>
</dbReference>
<dbReference type="AlphaFoldDB" id="A0A0Q3VJE1"/>
<accession>A0A0Q3VJE1</accession>